<feature type="coiled-coil region" evidence="3">
    <location>
        <begin position="120"/>
        <end position="189"/>
    </location>
</feature>
<evidence type="ECO:0008006" key="7">
    <source>
        <dbReference type="Google" id="ProtNLM"/>
    </source>
</evidence>
<dbReference type="AlphaFoldDB" id="A0A7M7HB07"/>
<dbReference type="EnsemblMetazoa" id="XM_008218931">
    <property type="protein sequence ID" value="XP_008217153"/>
    <property type="gene ID" value="LOC100114833"/>
</dbReference>
<evidence type="ECO:0000256" key="2">
    <source>
        <dbReference type="ARBA" id="ARBA00023054"/>
    </source>
</evidence>
<evidence type="ECO:0000256" key="4">
    <source>
        <dbReference type="SAM" id="MobiDB-lite"/>
    </source>
</evidence>
<protein>
    <recommendedName>
        <fullName evidence="7">Leucine-rich repeat flightless-interacting protein 2</fullName>
    </recommendedName>
</protein>
<dbReference type="RefSeq" id="XP_016844836.1">
    <property type="nucleotide sequence ID" value="XM_016989347.3"/>
</dbReference>
<evidence type="ECO:0000313" key="5">
    <source>
        <dbReference type="EnsemblMetazoa" id="XP_008217153"/>
    </source>
</evidence>
<dbReference type="FunCoup" id="A0A7M7HB07">
    <property type="interactions" value="830"/>
</dbReference>
<feature type="coiled-coil region" evidence="3">
    <location>
        <begin position="26"/>
        <end position="68"/>
    </location>
</feature>
<dbReference type="RefSeq" id="XP_008217153.1">
    <property type="nucleotide sequence ID" value="XM_008218931.3"/>
</dbReference>
<dbReference type="InterPro" id="IPR019139">
    <property type="entry name" value="LRRFIP1/2"/>
</dbReference>
<dbReference type="EnsemblMetazoa" id="XM_001607999">
    <property type="protein sequence ID" value="XP_001608049"/>
    <property type="gene ID" value="LOC100114833"/>
</dbReference>
<dbReference type="PANTHER" id="PTHR19212">
    <property type="entry name" value="LEUCINE RICH REPEAT IN FLII INTERACTING PROTEIN"/>
    <property type="match status" value="1"/>
</dbReference>
<dbReference type="EnsemblMetazoa" id="XM_032600706">
    <property type="protein sequence ID" value="XP_032456597"/>
    <property type="gene ID" value="LOC100114833"/>
</dbReference>
<feature type="region of interest" description="Disordered" evidence="4">
    <location>
        <begin position="362"/>
        <end position="381"/>
    </location>
</feature>
<feature type="compositionally biased region" description="Basic and acidic residues" evidence="4">
    <location>
        <begin position="363"/>
        <end position="375"/>
    </location>
</feature>
<dbReference type="EnsemblMetazoa" id="XM_032600705">
    <property type="protein sequence ID" value="XP_032456596"/>
    <property type="gene ID" value="LOC100114833"/>
</dbReference>
<dbReference type="RefSeq" id="XP_032456597.1">
    <property type="nucleotide sequence ID" value="XM_032600706.1"/>
</dbReference>
<dbReference type="RefSeq" id="XP_032456595.1">
    <property type="nucleotide sequence ID" value="XM_032600704.1"/>
</dbReference>
<keyword evidence="2 3" id="KW-0175">Coiled coil</keyword>
<dbReference type="Gene3D" id="1.20.5.4090">
    <property type="match status" value="1"/>
</dbReference>
<reference evidence="5" key="1">
    <citation type="submission" date="2021-01" db="UniProtKB">
        <authorList>
            <consortium name="EnsemblMetazoa"/>
        </authorList>
    </citation>
    <scope>IDENTIFICATION</scope>
</reference>
<dbReference type="OrthoDB" id="10028421at2759"/>
<comment type="similarity">
    <text evidence="1">Belongs to the LRRFIP family.</text>
</comment>
<dbReference type="GeneID" id="100114833"/>
<dbReference type="GO" id="GO:0006355">
    <property type="term" value="P:regulation of DNA-templated transcription"/>
    <property type="evidence" value="ECO:0007669"/>
    <property type="project" value="InterPro"/>
</dbReference>
<dbReference type="EnsemblMetazoa" id="XM_032600704">
    <property type="protein sequence ID" value="XP_032456595"/>
    <property type="gene ID" value="LOC100114833"/>
</dbReference>
<organism evidence="5 6">
    <name type="scientific">Nasonia vitripennis</name>
    <name type="common">Parasitic wasp</name>
    <dbReference type="NCBI Taxonomy" id="7425"/>
    <lineage>
        <taxon>Eukaryota</taxon>
        <taxon>Metazoa</taxon>
        <taxon>Ecdysozoa</taxon>
        <taxon>Arthropoda</taxon>
        <taxon>Hexapoda</taxon>
        <taxon>Insecta</taxon>
        <taxon>Pterygota</taxon>
        <taxon>Neoptera</taxon>
        <taxon>Endopterygota</taxon>
        <taxon>Hymenoptera</taxon>
        <taxon>Apocrita</taxon>
        <taxon>Proctotrupomorpha</taxon>
        <taxon>Chalcidoidea</taxon>
        <taxon>Pteromalidae</taxon>
        <taxon>Pteromalinae</taxon>
        <taxon>Nasonia</taxon>
    </lineage>
</organism>
<feature type="region of interest" description="Disordered" evidence="4">
    <location>
        <begin position="1"/>
        <end position="22"/>
    </location>
</feature>
<dbReference type="Proteomes" id="UP000002358">
    <property type="component" value="Chromosome 5"/>
</dbReference>
<dbReference type="RefSeq" id="XP_032456596.1">
    <property type="nucleotide sequence ID" value="XM_032600705.1"/>
</dbReference>
<dbReference type="KEGG" id="nvi:100114833"/>
<evidence type="ECO:0000256" key="3">
    <source>
        <dbReference type="SAM" id="Coils"/>
    </source>
</evidence>
<dbReference type="SMR" id="A0A7M7HB07"/>
<accession>A0A7M7HB07</accession>
<dbReference type="Pfam" id="PF09738">
    <property type="entry name" value="LRRFIP"/>
    <property type="match status" value="1"/>
</dbReference>
<evidence type="ECO:0000313" key="6">
    <source>
        <dbReference type="Proteomes" id="UP000002358"/>
    </source>
</evidence>
<dbReference type="InParanoid" id="A0A7M7HB07"/>
<dbReference type="RefSeq" id="XP_001608049.2">
    <property type="nucleotide sequence ID" value="XM_001607999.5"/>
</dbReference>
<name>A0A7M7HB07_NASVI</name>
<proteinExistence type="inferred from homology"/>
<keyword evidence="6" id="KW-1185">Reference proteome</keyword>
<dbReference type="EnsemblMetazoa" id="XM_016989347">
    <property type="protein sequence ID" value="XP_016844836"/>
    <property type="gene ID" value="LOC100114833"/>
</dbReference>
<dbReference type="PANTHER" id="PTHR19212:SF0">
    <property type="entry name" value="LD07988P"/>
    <property type="match status" value="1"/>
</dbReference>
<sequence length="401" mass="46122">METSVAGRRRTTTRHSAEDQALDQIAKEAEARLAAKRQARAEAREIRMRELERQQKEAEENADRVFDMCTADANRAMRVTPDPVRASRLLAGTNNFQSSRRSSEDSLEDAGLGRDLRIELKEFEEKFRKAMIANAQLDNEKSSYSYQVDLLKDKLEELEEMTAQLRRELREKNREAEQSKRLSQRLKEDLDICRAQLLERDTLIQENGLVIVEDEGSEGEETQKENGPVVRKRVLVSTEAAELLQNAGEGSLDVRLRKFASEKKEQQDEIRHLRLELEEARNRMRPERSSGSVLGLSDSEDAQREANKLLADYKFKLQKAEQDMSTLQATVARLESQVIRYKSAAEASEKAEDELKVEKRKLQREVRESQGRVEELETANSHLQRRLDKLKNAKSALLKEL</sequence>
<evidence type="ECO:0000256" key="1">
    <source>
        <dbReference type="ARBA" id="ARBA00008275"/>
    </source>
</evidence>